<name>A0ABU6B5N6_9NOCA</name>
<dbReference type="InterPro" id="IPR015286">
    <property type="entry name" value="Porin_fam_mycobact-type"/>
</dbReference>
<dbReference type="Pfam" id="PF09203">
    <property type="entry name" value="MspA"/>
    <property type="match status" value="1"/>
</dbReference>
<dbReference type="EMBL" id="JAYKYQ010000022">
    <property type="protein sequence ID" value="MEB3514778.1"/>
    <property type="molecule type" value="Genomic_DNA"/>
</dbReference>
<accession>A0ABU6B5N6</accession>
<organism evidence="1 2">
    <name type="scientific">Nocardia implantans</name>
    <dbReference type="NCBI Taxonomy" id="3108168"/>
    <lineage>
        <taxon>Bacteria</taxon>
        <taxon>Bacillati</taxon>
        <taxon>Actinomycetota</taxon>
        <taxon>Actinomycetes</taxon>
        <taxon>Mycobacteriales</taxon>
        <taxon>Nocardiaceae</taxon>
        <taxon>Nocardia</taxon>
    </lineage>
</organism>
<reference evidence="1 2" key="1">
    <citation type="submission" date="2023-12" db="EMBL/GenBank/DDBJ databases">
        <title>novel species in genus Nocarida.</title>
        <authorList>
            <person name="Li Z."/>
        </authorList>
    </citation>
    <scope>NUCLEOTIDE SEQUENCE [LARGE SCALE GENOMIC DNA]</scope>
    <source>
        <strain evidence="1 2">CDC186</strain>
    </source>
</reference>
<protein>
    <submittedName>
        <fullName evidence="1">MspA family porin</fullName>
    </submittedName>
</protein>
<gene>
    <name evidence="1" type="ORF">U3653_32545</name>
</gene>
<dbReference type="Proteomes" id="UP001348098">
    <property type="component" value="Unassembled WGS sequence"/>
</dbReference>
<keyword evidence="2" id="KW-1185">Reference proteome</keyword>
<comment type="caution">
    <text evidence="1">The sequence shown here is derived from an EMBL/GenBank/DDBJ whole genome shotgun (WGS) entry which is preliminary data.</text>
</comment>
<proteinExistence type="predicted"/>
<evidence type="ECO:0000313" key="2">
    <source>
        <dbReference type="Proteomes" id="UP001348098"/>
    </source>
</evidence>
<sequence>MKPVPAPFAVQVRFAQEVPIPSILDWSMMNRKHSRTLAALIAVAMAATGAFAVSDSVAGAAPGEINAGGLHLVASANANNVAPAGDIAPGVPFVHAARVSGDFSVTLDGPTALRGGEIAIGYLVGCAVDISNGISIGISPSVGINAGIAPSFGLEGSLTFDAPSLEMNMPDKQMMMPSLQLIAPPSISVGAAVAIQPSIGVEAGVAGELAVNLAPGSVTAAVIGAAELDGESEFPYTFAHTNTPLNISGCLSPASAMPFVTVRADSRKTTAQTTGYGAAFWF</sequence>
<evidence type="ECO:0000313" key="1">
    <source>
        <dbReference type="EMBL" id="MEB3514778.1"/>
    </source>
</evidence>
<dbReference type="RefSeq" id="WP_323124147.1">
    <property type="nucleotide sequence ID" value="NZ_JAYESH010000004.1"/>
</dbReference>